<evidence type="ECO:0000313" key="5">
    <source>
        <dbReference type="EnsemblPlants" id="Pp3c11_17310V3.1"/>
    </source>
</evidence>
<evidence type="ECO:0000256" key="3">
    <source>
        <dbReference type="ARBA" id="ARBA00023274"/>
    </source>
</evidence>
<reference evidence="5" key="3">
    <citation type="submission" date="2020-12" db="UniProtKB">
        <authorList>
            <consortium name="EnsemblPlants"/>
        </authorList>
    </citation>
    <scope>IDENTIFICATION</scope>
</reference>
<evidence type="ECO:0000313" key="4">
    <source>
        <dbReference type="EMBL" id="PNR45373.1"/>
    </source>
</evidence>
<evidence type="ECO:0000313" key="6">
    <source>
        <dbReference type="Proteomes" id="UP000006727"/>
    </source>
</evidence>
<dbReference type="InterPro" id="IPR023407">
    <property type="entry name" value="Ribosomal_eS27_Zn-bd_dom_sf"/>
</dbReference>
<accession>A0A2K1JV18</accession>
<dbReference type="GO" id="GO:0005840">
    <property type="term" value="C:ribosome"/>
    <property type="evidence" value="ECO:0007669"/>
    <property type="project" value="UniProtKB-KW"/>
</dbReference>
<dbReference type="STRING" id="3218.A0A2K1JV18"/>
<dbReference type="AlphaFoldDB" id="A0A2K1JV18"/>
<name>A0A2K1JV18_PHYPA</name>
<dbReference type="Proteomes" id="UP000006727">
    <property type="component" value="Chromosome 11"/>
</dbReference>
<dbReference type="Gene3D" id="2.20.25.100">
    <property type="entry name" value="Zn-binding ribosomal proteins"/>
    <property type="match status" value="1"/>
</dbReference>
<dbReference type="GO" id="GO:0003735">
    <property type="term" value="F:structural constituent of ribosome"/>
    <property type="evidence" value="ECO:0007669"/>
    <property type="project" value="InterPro"/>
</dbReference>
<proteinExistence type="predicted"/>
<keyword evidence="1" id="KW-0862">Zinc</keyword>
<dbReference type="PANTHER" id="PTHR11594">
    <property type="entry name" value="40S RIBOSOMAL PROTEIN S27"/>
    <property type="match status" value="1"/>
</dbReference>
<organism evidence="4">
    <name type="scientific">Physcomitrium patens</name>
    <name type="common">Spreading-leaved earth moss</name>
    <name type="synonym">Physcomitrella patens</name>
    <dbReference type="NCBI Taxonomy" id="3218"/>
    <lineage>
        <taxon>Eukaryota</taxon>
        <taxon>Viridiplantae</taxon>
        <taxon>Streptophyta</taxon>
        <taxon>Embryophyta</taxon>
        <taxon>Bryophyta</taxon>
        <taxon>Bryophytina</taxon>
        <taxon>Bryopsida</taxon>
        <taxon>Funariidae</taxon>
        <taxon>Funariales</taxon>
        <taxon>Funariaceae</taxon>
        <taxon>Physcomitrium</taxon>
    </lineage>
</organism>
<keyword evidence="2" id="KW-0689">Ribosomal protein</keyword>
<sequence length="50" mass="5833">MVLPNDIDLWHPSPHLEKRQHKLKRLVPSSNSFFMVLDCDTTVFSHSQTV</sequence>
<dbReference type="Gramene" id="Pp3c11_17310V3.1">
    <property type="protein sequence ID" value="Pp3c11_17310V3.1"/>
    <property type="gene ID" value="Pp3c11_17310"/>
</dbReference>
<dbReference type="PaxDb" id="3218-PP1S80_109V6.1"/>
<evidence type="ECO:0000256" key="2">
    <source>
        <dbReference type="ARBA" id="ARBA00022980"/>
    </source>
</evidence>
<evidence type="ECO:0000256" key="1">
    <source>
        <dbReference type="ARBA" id="ARBA00022833"/>
    </source>
</evidence>
<gene>
    <name evidence="4" type="ORF">PHYPA_015144</name>
</gene>
<dbReference type="GO" id="GO:1990904">
    <property type="term" value="C:ribonucleoprotein complex"/>
    <property type="evidence" value="ECO:0007669"/>
    <property type="project" value="UniProtKB-KW"/>
</dbReference>
<dbReference type="InParanoid" id="A0A2K1JV18"/>
<dbReference type="EMBL" id="ABEU02000011">
    <property type="protein sequence ID" value="PNR45373.1"/>
    <property type="molecule type" value="Genomic_DNA"/>
</dbReference>
<keyword evidence="3" id="KW-0687">Ribonucleoprotein</keyword>
<reference evidence="4 6" key="1">
    <citation type="journal article" date="2008" name="Science">
        <title>The Physcomitrella genome reveals evolutionary insights into the conquest of land by plants.</title>
        <authorList>
            <person name="Rensing S."/>
            <person name="Lang D."/>
            <person name="Zimmer A."/>
            <person name="Terry A."/>
            <person name="Salamov A."/>
            <person name="Shapiro H."/>
            <person name="Nishiyama T."/>
            <person name="Perroud P.-F."/>
            <person name="Lindquist E."/>
            <person name="Kamisugi Y."/>
            <person name="Tanahashi T."/>
            <person name="Sakakibara K."/>
            <person name="Fujita T."/>
            <person name="Oishi K."/>
            <person name="Shin-I T."/>
            <person name="Kuroki Y."/>
            <person name="Toyoda A."/>
            <person name="Suzuki Y."/>
            <person name="Hashimoto A."/>
            <person name="Yamaguchi K."/>
            <person name="Sugano A."/>
            <person name="Kohara Y."/>
            <person name="Fujiyama A."/>
            <person name="Anterola A."/>
            <person name="Aoki S."/>
            <person name="Ashton N."/>
            <person name="Barbazuk W.B."/>
            <person name="Barker E."/>
            <person name="Bennetzen J."/>
            <person name="Bezanilla M."/>
            <person name="Blankenship R."/>
            <person name="Cho S.H."/>
            <person name="Dutcher S."/>
            <person name="Estelle M."/>
            <person name="Fawcett J.A."/>
            <person name="Gundlach H."/>
            <person name="Hanada K."/>
            <person name="Heyl A."/>
            <person name="Hicks K.A."/>
            <person name="Hugh J."/>
            <person name="Lohr M."/>
            <person name="Mayer K."/>
            <person name="Melkozernov A."/>
            <person name="Murata T."/>
            <person name="Nelson D."/>
            <person name="Pils B."/>
            <person name="Prigge M."/>
            <person name="Reiss B."/>
            <person name="Renner T."/>
            <person name="Rombauts S."/>
            <person name="Rushton P."/>
            <person name="Sanderfoot A."/>
            <person name="Schween G."/>
            <person name="Shiu S.-H."/>
            <person name="Stueber K."/>
            <person name="Theodoulou F.L."/>
            <person name="Tu H."/>
            <person name="Van de Peer Y."/>
            <person name="Verrier P.J."/>
            <person name="Waters E."/>
            <person name="Wood A."/>
            <person name="Yang L."/>
            <person name="Cove D."/>
            <person name="Cuming A."/>
            <person name="Hasebe M."/>
            <person name="Lucas S."/>
            <person name="Mishler D.B."/>
            <person name="Reski R."/>
            <person name="Grigoriev I."/>
            <person name="Quatrano R.S."/>
            <person name="Boore J.L."/>
        </authorList>
    </citation>
    <scope>NUCLEOTIDE SEQUENCE [LARGE SCALE GENOMIC DNA]</scope>
    <source>
        <strain evidence="5 6">cv. Gransden 2004</strain>
    </source>
</reference>
<dbReference type="GO" id="GO:0006412">
    <property type="term" value="P:translation"/>
    <property type="evidence" value="ECO:0007669"/>
    <property type="project" value="InterPro"/>
</dbReference>
<protein>
    <submittedName>
        <fullName evidence="4 5">Uncharacterized protein</fullName>
    </submittedName>
</protein>
<keyword evidence="6" id="KW-1185">Reference proteome</keyword>
<dbReference type="EnsemblPlants" id="Pp3c11_17310V3.1">
    <property type="protein sequence ID" value="Pp3c11_17310V3.1"/>
    <property type="gene ID" value="Pp3c11_17310"/>
</dbReference>
<reference evidence="4 6" key="2">
    <citation type="journal article" date="2018" name="Plant J.">
        <title>The Physcomitrella patens chromosome-scale assembly reveals moss genome structure and evolution.</title>
        <authorList>
            <person name="Lang D."/>
            <person name="Ullrich K.K."/>
            <person name="Murat F."/>
            <person name="Fuchs J."/>
            <person name="Jenkins J."/>
            <person name="Haas F.B."/>
            <person name="Piednoel M."/>
            <person name="Gundlach H."/>
            <person name="Van Bel M."/>
            <person name="Meyberg R."/>
            <person name="Vives C."/>
            <person name="Morata J."/>
            <person name="Symeonidi A."/>
            <person name="Hiss M."/>
            <person name="Muchero W."/>
            <person name="Kamisugi Y."/>
            <person name="Saleh O."/>
            <person name="Blanc G."/>
            <person name="Decker E.L."/>
            <person name="van Gessel N."/>
            <person name="Grimwood J."/>
            <person name="Hayes R.D."/>
            <person name="Graham S.W."/>
            <person name="Gunter L.E."/>
            <person name="McDaniel S.F."/>
            <person name="Hoernstein S.N.W."/>
            <person name="Larsson A."/>
            <person name="Li F.W."/>
            <person name="Perroud P.F."/>
            <person name="Phillips J."/>
            <person name="Ranjan P."/>
            <person name="Rokshar D.S."/>
            <person name="Rothfels C.J."/>
            <person name="Schneider L."/>
            <person name="Shu S."/>
            <person name="Stevenson D.W."/>
            <person name="Thummler F."/>
            <person name="Tillich M."/>
            <person name="Villarreal Aguilar J.C."/>
            <person name="Widiez T."/>
            <person name="Wong G.K."/>
            <person name="Wymore A."/>
            <person name="Zhang Y."/>
            <person name="Zimmer A.D."/>
            <person name="Quatrano R.S."/>
            <person name="Mayer K.F.X."/>
            <person name="Goodstein D."/>
            <person name="Casacuberta J.M."/>
            <person name="Vandepoele K."/>
            <person name="Reski R."/>
            <person name="Cuming A.C."/>
            <person name="Tuskan G.A."/>
            <person name="Maumus F."/>
            <person name="Salse J."/>
            <person name="Schmutz J."/>
            <person name="Rensing S.A."/>
        </authorList>
    </citation>
    <scope>NUCLEOTIDE SEQUENCE [LARGE SCALE GENOMIC DNA]</scope>
    <source>
        <strain evidence="5 6">cv. Gransden 2004</strain>
    </source>
</reference>
<dbReference type="InterPro" id="IPR000592">
    <property type="entry name" value="Ribosomal_eS27"/>
</dbReference>